<dbReference type="PANTHER" id="PTHR43792:SF8">
    <property type="entry name" value="[RIBOSOMAL PROTEIN US5]-ALANINE N-ACETYLTRANSFERASE"/>
    <property type="match status" value="1"/>
</dbReference>
<comment type="similarity">
    <text evidence="3">Belongs to the acetyltransferase family. RimJ subfamily.</text>
</comment>
<keyword evidence="2" id="KW-0012">Acyltransferase</keyword>
<organism evidence="5 6">
    <name type="scientific">Hyphomonas adhaerens</name>
    <dbReference type="NCBI Taxonomy" id="81029"/>
    <lineage>
        <taxon>Bacteria</taxon>
        <taxon>Pseudomonadati</taxon>
        <taxon>Pseudomonadota</taxon>
        <taxon>Alphaproteobacteria</taxon>
        <taxon>Hyphomonadales</taxon>
        <taxon>Hyphomonadaceae</taxon>
        <taxon>Hyphomonas</taxon>
    </lineage>
</organism>
<dbReference type="Proteomes" id="UP000259610">
    <property type="component" value="Unassembled WGS sequence"/>
</dbReference>
<proteinExistence type="inferred from homology"/>
<dbReference type="InterPro" id="IPR051531">
    <property type="entry name" value="N-acetyltransferase"/>
</dbReference>
<gene>
    <name evidence="5" type="ORF">DCG58_13985</name>
</gene>
<dbReference type="SUPFAM" id="SSF55729">
    <property type="entry name" value="Acyl-CoA N-acyltransferases (Nat)"/>
    <property type="match status" value="1"/>
</dbReference>
<dbReference type="EMBL" id="DMAN01000313">
    <property type="protein sequence ID" value="HAE28269.1"/>
    <property type="molecule type" value="Genomic_DNA"/>
</dbReference>
<dbReference type="GO" id="GO:0016747">
    <property type="term" value="F:acyltransferase activity, transferring groups other than amino-acyl groups"/>
    <property type="evidence" value="ECO:0007669"/>
    <property type="project" value="InterPro"/>
</dbReference>
<accession>A0A3B9H0P0</accession>
<name>A0A3B9H0P0_9PROT</name>
<dbReference type="Pfam" id="PF13302">
    <property type="entry name" value="Acetyltransf_3"/>
    <property type="match status" value="1"/>
</dbReference>
<protein>
    <recommendedName>
        <fullName evidence="4">N-acetyltransferase domain-containing protein</fullName>
    </recommendedName>
</protein>
<keyword evidence="1" id="KW-0808">Transferase</keyword>
<dbReference type="AlphaFoldDB" id="A0A3B9H0P0"/>
<dbReference type="InterPro" id="IPR000182">
    <property type="entry name" value="GNAT_dom"/>
</dbReference>
<reference evidence="5 6" key="1">
    <citation type="journal article" date="2018" name="Nat. Biotechnol.">
        <title>A standardized bacterial taxonomy based on genome phylogeny substantially revises the tree of life.</title>
        <authorList>
            <person name="Parks D.H."/>
            <person name="Chuvochina M."/>
            <person name="Waite D.W."/>
            <person name="Rinke C."/>
            <person name="Skarshewski A."/>
            <person name="Chaumeil P.A."/>
            <person name="Hugenholtz P."/>
        </authorList>
    </citation>
    <scope>NUCLEOTIDE SEQUENCE [LARGE SCALE GENOMIC DNA]</scope>
    <source>
        <strain evidence="5">UBA8733</strain>
    </source>
</reference>
<evidence type="ECO:0000313" key="5">
    <source>
        <dbReference type="EMBL" id="HAE28269.1"/>
    </source>
</evidence>
<dbReference type="PANTHER" id="PTHR43792">
    <property type="entry name" value="GNAT FAMILY, PUTATIVE (AFU_ORTHOLOGUE AFUA_3G00765)-RELATED-RELATED"/>
    <property type="match status" value="1"/>
</dbReference>
<comment type="caution">
    <text evidence="5">The sequence shown here is derived from an EMBL/GenBank/DDBJ whole genome shotgun (WGS) entry which is preliminary data.</text>
</comment>
<dbReference type="InterPro" id="IPR016181">
    <property type="entry name" value="Acyl_CoA_acyltransferase"/>
</dbReference>
<dbReference type="PROSITE" id="PS51186">
    <property type="entry name" value="GNAT"/>
    <property type="match status" value="1"/>
</dbReference>
<dbReference type="Gene3D" id="3.40.630.30">
    <property type="match status" value="1"/>
</dbReference>
<evidence type="ECO:0000256" key="1">
    <source>
        <dbReference type="ARBA" id="ARBA00022679"/>
    </source>
</evidence>
<feature type="domain" description="N-acetyltransferase" evidence="4">
    <location>
        <begin position="24"/>
        <end position="185"/>
    </location>
</feature>
<evidence type="ECO:0000313" key="6">
    <source>
        <dbReference type="Proteomes" id="UP000259610"/>
    </source>
</evidence>
<sequence length="185" mass="20843">MSPLLANDSGRSHSMSAVITTDRLTLRRIWLEDAPTITDLVNQPQIYRMVVSIPAHQTVAQTEDWIAKHPSGRETNTKHILAIEQDKRLIGVVSGERKDTHLPFNVGYWLAPSAWGNGFMTEAAGALLQWLRDRGERAFVSGYLADNPASGRVLEKLRFMKADRRKVFCMGRGERVDHFDMARVG</sequence>
<evidence type="ECO:0000256" key="3">
    <source>
        <dbReference type="ARBA" id="ARBA00038502"/>
    </source>
</evidence>
<evidence type="ECO:0000256" key="2">
    <source>
        <dbReference type="ARBA" id="ARBA00023315"/>
    </source>
</evidence>
<evidence type="ECO:0000259" key="4">
    <source>
        <dbReference type="PROSITE" id="PS51186"/>
    </source>
</evidence>